<dbReference type="EMBL" id="JPKR02000005">
    <property type="protein sequence ID" value="KGD70327.1"/>
    <property type="molecule type" value="Genomic_DNA"/>
</dbReference>
<dbReference type="GO" id="GO:0006865">
    <property type="term" value="P:amino acid transport"/>
    <property type="evidence" value="ECO:0007669"/>
    <property type="project" value="UniProtKB-KW"/>
</dbReference>
<comment type="caution">
    <text evidence="12">The sequence shown here is derived from an EMBL/GenBank/DDBJ whole genome shotgun (WGS) entry which is preliminary data.</text>
</comment>
<evidence type="ECO:0000256" key="9">
    <source>
        <dbReference type="ARBA" id="ARBA00023136"/>
    </source>
</evidence>
<dbReference type="PROSITE" id="PS50928">
    <property type="entry name" value="ABC_TM1"/>
    <property type="match status" value="1"/>
</dbReference>
<keyword evidence="6 10" id="KW-0812">Transmembrane</keyword>
<keyword evidence="13" id="KW-1185">Reference proteome</keyword>
<dbReference type="Proteomes" id="UP000029577">
    <property type="component" value="Unassembled WGS sequence"/>
</dbReference>
<dbReference type="PANTHER" id="PTHR30614">
    <property type="entry name" value="MEMBRANE COMPONENT OF AMINO ACID ABC TRANSPORTER"/>
    <property type="match status" value="1"/>
</dbReference>
<evidence type="ECO:0000259" key="11">
    <source>
        <dbReference type="PROSITE" id="PS50928"/>
    </source>
</evidence>
<evidence type="ECO:0000313" key="12">
    <source>
        <dbReference type="EMBL" id="KGD70327.1"/>
    </source>
</evidence>
<evidence type="ECO:0000256" key="4">
    <source>
        <dbReference type="ARBA" id="ARBA00022475"/>
    </source>
</evidence>
<keyword evidence="7" id="KW-0029">Amino-acid transport</keyword>
<dbReference type="InterPro" id="IPR043429">
    <property type="entry name" value="ArtM/GltK/GlnP/TcyL/YhdX-like"/>
</dbReference>
<evidence type="ECO:0000256" key="1">
    <source>
        <dbReference type="ARBA" id="ARBA00004429"/>
    </source>
</evidence>
<dbReference type="InterPro" id="IPR010065">
    <property type="entry name" value="AA_ABC_transptr_permease_3TM"/>
</dbReference>
<keyword evidence="8 10" id="KW-1133">Transmembrane helix</keyword>
<dbReference type="eggNOG" id="COG0765">
    <property type="taxonomic scope" value="Bacteria"/>
</dbReference>
<evidence type="ECO:0000256" key="10">
    <source>
        <dbReference type="RuleBase" id="RU363032"/>
    </source>
</evidence>
<keyword evidence="4" id="KW-1003">Cell membrane</keyword>
<evidence type="ECO:0000256" key="5">
    <source>
        <dbReference type="ARBA" id="ARBA00022519"/>
    </source>
</evidence>
<dbReference type="NCBIfam" id="TIGR01726">
    <property type="entry name" value="HEQRo_perm_3TM"/>
    <property type="match status" value="1"/>
</dbReference>
<organism evidence="12 13">
    <name type="scientific">Tatumella morbirosei</name>
    <dbReference type="NCBI Taxonomy" id="642227"/>
    <lineage>
        <taxon>Bacteria</taxon>
        <taxon>Pseudomonadati</taxon>
        <taxon>Pseudomonadota</taxon>
        <taxon>Gammaproteobacteria</taxon>
        <taxon>Enterobacterales</taxon>
        <taxon>Erwiniaceae</taxon>
        <taxon>Tatumella</taxon>
    </lineage>
</organism>
<dbReference type="SUPFAM" id="SSF161098">
    <property type="entry name" value="MetI-like"/>
    <property type="match status" value="1"/>
</dbReference>
<dbReference type="CDD" id="cd06261">
    <property type="entry name" value="TM_PBP2"/>
    <property type="match status" value="1"/>
</dbReference>
<keyword evidence="3 10" id="KW-0813">Transport</keyword>
<evidence type="ECO:0000256" key="6">
    <source>
        <dbReference type="ARBA" id="ARBA00022692"/>
    </source>
</evidence>
<protein>
    <submittedName>
        <fullName evidence="12">ABC transporter permease</fullName>
    </submittedName>
</protein>
<dbReference type="InterPro" id="IPR000515">
    <property type="entry name" value="MetI-like"/>
</dbReference>
<feature type="transmembrane region" description="Helical" evidence="10">
    <location>
        <begin position="20"/>
        <end position="41"/>
    </location>
</feature>
<dbReference type="PANTHER" id="PTHR30614:SF0">
    <property type="entry name" value="L-CYSTINE TRANSPORT SYSTEM PERMEASE PROTEIN TCYL"/>
    <property type="match status" value="1"/>
</dbReference>
<evidence type="ECO:0000256" key="2">
    <source>
        <dbReference type="ARBA" id="ARBA00010072"/>
    </source>
</evidence>
<dbReference type="InterPro" id="IPR035906">
    <property type="entry name" value="MetI-like_sf"/>
</dbReference>
<evidence type="ECO:0000256" key="7">
    <source>
        <dbReference type="ARBA" id="ARBA00022970"/>
    </source>
</evidence>
<keyword evidence="5" id="KW-0997">Cell inner membrane</keyword>
<name>A0A095T0Q4_9GAMM</name>
<dbReference type="AlphaFoldDB" id="A0A095T0Q4"/>
<gene>
    <name evidence="12" type="ORF">HA49_20555</name>
</gene>
<reference evidence="12" key="1">
    <citation type="submission" date="2014-12" db="EMBL/GenBank/DDBJ databases">
        <title>The draft genome of the Tatumella morbirosei type strain, LMG23360T isolated from pineapple rot.</title>
        <authorList>
            <person name="Smits T.H."/>
            <person name="Palmer M."/>
            <person name="Venter S.N."/>
            <person name="Duffy B."/>
            <person name="Steenkamp E.T."/>
            <person name="Chan W.Y."/>
            <person name="Coutinho T.A."/>
            <person name="Coetzee M.P."/>
            <person name="De Maayer P."/>
        </authorList>
    </citation>
    <scope>NUCLEOTIDE SEQUENCE [LARGE SCALE GENOMIC DNA]</scope>
    <source>
        <strain evidence="12">LMG 23360</strain>
    </source>
</reference>
<feature type="domain" description="ABC transmembrane type-1" evidence="11">
    <location>
        <begin position="15"/>
        <end position="207"/>
    </location>
</feature>
<accession>A0A095T0Q4</accession>
<dbReference type="OrthoDB" id="9809799at2"/>
<dbReference type="RefSeq" id="WP_038023681.1">
    <property type="nucleotide sequence ID" value="NZ_JPKR02000005.1"/>
</dbReference>
<keyword evidence="9 10" id="KW-0472">Membrane</keyword>
<evidence type="ECO:0000313" key="13">
    <source>
        <dbReference type="Proteomes" id="UP000029577"/>
    </source>
</evidence>
<feature type="transmembrane region" description="Helical" evidence="10">
    <location>
        <begin position="188"/>
        <end position="210"/>
    </location>
</feature>
<dbReference type="Pfam" id="PF00528">
    <property type="entry name" value="BPD_transp_1"/>
    <property type="match status" value="1"/>
</dbReference>
<proteinExistence type="inferred from homology"/>
<sequence length="219" mass="24107">MTDFIQRLVMYIPQLRHGAMVTLTLCVAGMAIGFVLAVLLCQLSQSRHKGLQAFCGVYCSFFRGTPLLAQLLLCFYLPTALGLDIPGSIAAIIVLAMNTSAYQSQILRSGFDAIPKGQLEAAAIFGISRFRVLCKIQLPQVLRLTLSALVSELIDVIKVSAVVSVVSVTDLMRVGQQLVSQTYRPLEVYLVTAVFYLLLTSLLSTAASLLEKRWKERYQ</sequence>
<dbReference type="GO" id="GO:0022857">
    <property type="term" value="F:transmembrane transporter activity"/>
    <property type="evidence" value="ECO:0007669"/>
    <property type="project" value="InterPro"/>
</dbReference>
<dbReference type="GO" id="GO:0043190">
    <property type="term" value="C:ATP-binding cassette (ABC) transporter complex"/>
    <property type="evidence" value="ECO:0007669"/>
    <property type="project" value="InterPro"/>
</dbReference>
<comment type="similarity">
    <text evidence="2">Belongs to the binding-protein-dependent transport system permease family. HisMQ subfamily.</text>
</comment>
<dbReference type="Gene3D" id="1.10.3720.10">
    <property type="entry name" value="MetI-like"/>
    <property type="match status" value="1"/>
</dbReference>
<evidence type="ECO:0000256" key="3">
    <source>
        <dbReference type="ARBA" id="ARBA00022448"/>
    </source>
</evidence>
<dbReference type="STRING" id="642227.HA49_20555"/>
<comment type="subcellular location">
    <subcellularLocation>
        <location evidence="1">Cell inner membrane</location>
        <topology evidence="1">Multi-pass membrane protein</topology>
    </subcellularLocation>
    <subcellularLocation>
        <location evidence="10">Cell membrane</location>
        <topology evidence="10">Multi-pass membrane protein</topology>
    </subcellularLocation>
</comment>
<evidence type="ECO:0000256" key="8">
    <source>
        <dbReference type="ARBA" id="ARBA00022989"/>
    </source>
</evidence>